<gene>
    <name evidence="1" type="ORF">FHX53_001184</name>
</gene>
<dbReference type="EMBL" id="JACGWX010000002">
    <property type="protein sequence ID" value="MBA8847599.1"/>
    <property type="molecule type" value="Genomic_DNA"/>
</dbReference>
<evidence type="ECO:0008006" key="3">
    <source>
        <dbReference type="Google" id="ProtNLM"/>
    </source>
</evidence>
<accession>A0A839E4J2</accession>
<name>A0A839E4J2_9MICO</name>
<keyword evidence="2" id="KW-1185">Reference proteome</keyword>
<protein>
    <recommendedName>
        <fullName evidence="3">Abi-like protein</fullName>
    </recommendedName>
</protein>
<reference evidence="1 2" key="1">
    <citation type="submission" date="2020-07" db="EMBL/GenBank/DDBJ databases">
        <title>Sequencing the genomes of 1000 actinobacteria strains.</title>
        <authorList>
            <person name="Klenk H.-P."/>
        </authorList>
    </citation>
    <scope>NUCLEOTIDE SEQUENCE [LARGE SCALE GENOMIC DNA]</scope>
    <source>
        <strain evidence="1 2">DSM 19663</strain>
    </source>
</reference>
<comment type="caution">
    <text evidence="1">The sequence shown here is derived from an EMBL/GenBank/DDBJ whole genome shotgun (WGS) entry which is preliminary data.</text>
</comment>
<organism evidence="1 2">
    <name type="scientific">Microcella alkalica</name>
    <dbReference type="NCBI Taxonomy" id="355930"/>
    <lineage>
        <taxon>Bacteria</taxon>
        <taxon>Bacillati</taxon>
        <taxon>Actinomycetota</taxon>
        <taxon>Actinomycetes</taxon>
        <taxon>Micrococcales</taxon>
        <taxon>Microbacteriaceae</taxon>
        <taxon>Microcella</taxon>
    </lineage>
</organism>
<dbReference type="Proteomes" id="UP000585905">
    <property type="component" value="Unassembled WGS sequence"/>
</dbReference>
<dbReference type="RefSeq" id="WP_182490414.1">
    <property type="nucleotide sequence ID" value="NZ_BAAAOV010000015.1"/>
</dbReference>
<sequence length="225" mass="25139">MAKVQASLSPERLGPYLDACNRNASQAIRLYEWNVQVSGAFFESLGIVEVTVRNALSAQLTAHHGSLGGSWCDDPLSIFSAQASADIAKARKRVRDLGRPETPGRVIAELNFSFWKFLLARRYEATLWTPHLRHAFPSLQPQSRQIAFAALDGLTQLRNRVAHHEPIYRRDLNADMLTAFRVLNWIEPDVRVWAASVTRLPAVLAARPHMPPSSMTAPRTSSESE</sequence>
<proteinExistence type="predicted"/>
<evidence type="ECO:0000313" key="1">
    <source>
        <dbReference type="EMBL" id="MBA8847599.1"/>
    </source>
</evidence>
<dbReference type="AlphaFoldDB" id="A0A839E4J2"/>
<evidence type="ECO:0000313" key="2">
    <source>
        <dbReference type="Proteomes" id="UP000585905"/>
    </source>
</evidence>